<evidence type="ECO:0000256" key="5">
    <source>
        <dbReference type="ARBA" id="ARBA00023136"/>
    </source>
</evidence>
<dbReference type="InterPro" id="IPR002781">
    <property type="entry name" value="TM_pro_TauE-like"/>
</dbReference>
<evidence type="ECO:0000256" key="3">
    <source>
        <dbReference type="ARBA" id="ARBA00022692"/>
    </source>
</evidence>
<keyword evidence="6" id="KW-1003">Cell membrane</keyword>
<keyword evidence="8" id="KW-1185">Reference proteome</keyword>
<evidence type="ECO:0000256" key="1">
    <source>
        <dbReference type="ARBA" id="ARBA00004141"/>
    </source>
</evidence>
<feature type="transmembrane region" description="Helical" evidence="6">
    <location>
        <begin position="130"/>
        <end position="149"/>
    </location>
</feature>
<dbReference type="Proteomes" id="UP000548632">
    <property type="component" value="Unassembled WGS sequence"/>
</dbReference>
<dbReference type="InterPro" id="IPR051598">
    <property type="entry name" value="TSUP/Inactive_protease-like"/>
</dbReference>
<dbReference type="RefSeq" id="WP_182582259.1">
    <property type="nucleotide sequence ID" value="NZ_JABVCQ010000004.1"/>
</dbReference>
<reference evidence="7 8" key="1">
    <citation type="journal article" date="2020" name="Arch. Microbiol.">
        <title>The genome sequence of the giant phototrophic gammaproteobacterium Thiospirillum jenense gives insight into its physiological properties and phylogenetic relationships.</title>
        <authorList>
            <person name="Imhoff J.F."/>
            <person name="Meyer T.E."/>
            <person name="Kyndt J.A."/>
        </authorList>
    </citation>
    <scope>NUCLEOTIDE SEQUENCE [LARGE SCALE GENOMIC DNA]</scope>
    <source>
        <strain evidence="7 8">DSM 216</strain>
    </source>
</reference>
<evidence type="ECO:0000256" key="4">
    <source>
        <dbReference type="ARBA" id="ARBA00022989"/>
    </source>
</evidence>
<protein>
    <recommendedName>
        <fullName evidence="6">Probable membrane transporter protein</fullName>
    </recommendedName>
</protein>
<dbReference type="PANTHER" id="PTHR43701">
    <property type="entry name" value="MEMBRANE TRANSPORTER PROTEIN MJ0441-RELATED"/>
    <property type="match status" value="1"/>
</dbReference>
<dbReference type="GO" id="GO:0005886">
    <property type="term" value="C:plasma membrane"/>
    <property type="evidence" value="ECO:0007669"/>
    <property type="project" value="UniProtKB-SubCell"/>
</dbReference>
<feature type="transmembrane region" description="Helical" evidence="6">
    <location>
        <begin position="278"/>
        <end position="300"/>
    </location>
</feature>
<evidence type="ECO:0000256" key="6">
    <source>
        <dbReference type="RuleBase" id="RU363041"/>
    </source>
</evidence>
<evidence type="ECO:0000256" key="2">
    <source>
        <dbReference type="ARBA" id="ARBA00009142"/>
    </source>
</evidence>
<dbReference type="Pfam" id="PF01925">
    <property type="entry name" value="TauE"/>
    <property type="match status" value="1"/>
</dbReference>
<comment type="subcellular location">
    <subcellularLocation>
        <location evidence="6">Cell membrane</location>
        <topology evidence="6">Multi-pass membrane protein</topology>
    </subcellularLocation>
    <subcellularLocation>
        <location evidence="1">Membrane</location>
        <topology evidence="1">Multi-pass membrane protein</topology>
    </subcellularLocation>
</comment>
<accession>A0A839H6L8</accession>
<keyword evidence="4 6" id="KW-1133">Transmembrane helix</keyword>
<evidence type="ECO:0000313" key="8">
    <source>
        <dbReference type="Proteomes" id="UP000548632"/>
    </source>
</evidence>
<evidence type="ECO:0000313" key="7">
    <source>
        <dbReference type="EMBL" id="MBB1125131.1"/>
    </source>
</evidence>
<organism evidence="7 8">
    <name type="scientific">Thiospirillum jenense</name>
    <dbReference type="NCBI Taxonomy" id="1653858"/>
    <lineage>
        <taxon>Bacteria</taxon>
        <taxon>Pseudomonadati</taxon>
        <taxon>Pseudomonadota</taxon>
        <taxon>Gammaproteobacteria</taxon>
        <taxon>Chromatiales</taxon>
        <taxon>Chromatiaceae</taxon>
        <taxon>Thiospirillum</taxon>
    </lineage>
</organism>
<gene>
    <name evidence="7" type="ORF">HUK38_02660</name>
</gene>
<proteinExistence type="inferred from homology"/>
<dbReference type="AlphaFoldDB" id="A0A839H6L8"/>
<keyword evidence="5 6" id="KW-0472">Membrane</keyword>
<keyword evidence="3 6" id="KW-0812">Transmembrane</keyword>
<feature type="transmembrane region" description="Helical" evidence="6">
    <location>
        <begin position="155"/>
        <end position="173"/>
    </location>
</feature>
<feature type="transmembrane region" description="Helical" evidence="6">
    <location>
        <begin position="185"/>
        <end position="204"/>
    </location>
</feature>
<comment type="caution">
    <text evidence="7">The sequence shown here is derived from an EMBL/GenBank/DDBJ whole genome shotgun (WGS) entry which is preliminary data.</text>
</comment>
<dbReference type="EMBL" id="JABVCQ010000004">
    <property type="protein sequence ID" value="MBB1125131.1"/>
    <property type="molecule type" value="Genomic_DNA"/>
</dbReference>
<feature type="transmembrane region" description="Helical" evidence="6">
    <location>
        <begin position="224"/>
        <end position="244"/>
    </location>
</feature>
<dbReference type="PANTHER" id="PTHR43701:SF12">
    <property type="entry name" value="MEMBRANE TRANSPORTER PROTEIN YTNM-RELATED"/>
    <property type="match status" value="1"/>
</dbReference>
<name>A0A839H6L8_9GAMM</name>
<feature type="transmembrane region" description="Helical" evidence="6">
    <location>
        <begin position="251"/>
        <end position="272"/>
    </location>
</feature>
<feature type="transmembrane region" description="Helical" evidence="6">
    <location>
        <begin position="49"/>
        <end position="67"/>
    </location>
</feature>
<comment type="similarity">
    <text evidence="2 6">Belongs to the 4-toluene sulfonate uptake permease (TSUP) (TC 2.A.102) family.</text>
</comment>
<sequence length="301" mass="31839">MNSLAKFYQDHPRRLRWWLLLTLATTAALALYGQLVNHWLPGVAHLPPLATATVLAIFAAALVCEYLDSSLGMGYGTILTPLLLLAEFAPLDIVPAVLCSELLTGLVAGVWHHRDGNLDLWHDRNARHTLGWLALLSTVGALAAAALAVKLSADWFAIAIVTIVLAMGVMTLATAKRRIRYRPAAMLGIGLVAAFNKGLSGGGYGPLVTSGQMVSGVAPKAAVAITSLAEAFTCLVGISAYLWLKDGQLNWSLVLPLVAGALLSVPMATATVRRLPEAVLRQAVGILTLLLGSVLLFKLIA</sequence>